<dbReference type="PANTHER" id="PTHR46383">
    <property type="entry name" value="ASPARTATE AMINOTRANSFERASE"/>
    <property type="match status" value="1"/>
</dbReference>
<dbReference type="InterPro" id="IPR015422">
    <property type="entry name" value="PyrdxlP-dep_Trfase_small"/>
</dbReference>
<dbReference type="InterPro" id="IPR004838">
    <property type="entry name" value="NHTrfase_class1_PyrdxlP-BS"/>
</dbReference>
<accession>A0ABV8D2D0</accession>
<dbReference type="PANTHER" id="PTHR46383:SF4">
    <property type="entry name" value="AMINOTRANSFERASE"/>
    <property type="match status" value="1"/>
</dbReference>
<keyword evidence="9" id="KW-1185">Reference proteome</keyword>
<evidence type="ECO:0000256" key="3">
    <source>
        <dbReference type="ARBA" id="ARBA00022576"/>
    </source>
</evidence>
<dbReference type="RefSeq" id="WP_380432282.1">
    <property type="nucleotide sequence ID" value="NZ_JBHSAC010000067.1"/>
</dbReference>
<sequence length="391" mass="43504">MDLTKRFNKNLEKIEVSLIRQFDQSISSVPGILKMTLGEPDFMTPDHIKEAAKAAIDANQSHYTGMAGLPELRQAASDFVKEKYHLNYNPDSEILVTIGATEALSATLTAVLEPGDTVLLPAPAYPGYEPIANLVGAEIVEIDTTDNDFVLTPEQLEEAILAQGDKLKAVLLNYPTNPTGVTYSREQIKAFAEVLRKYDIFVVSDEVYSELTYTEDSHVSIGEYLPDQAIVINGLSKSHAMTGWRIGFIFAPEVFTAQLIKSHQYLVTAATTNAQFAAIEALTVGKDDALPMKAEYIKRRDYIIEKMTEMNFKIIKPTGAFYIFAKIPVAQGQDSFQFLKDFAYQKSVAMIPGVAFGQYGEGYLRISYAASMETIKEAMKRLKEYMSQYAK</sequence>
<evidence type="ECO:0000259" key="7">
    <source>
        <dbReference type="Pfam" id="PF00155"/>
    </source>
</evidence>
<dbReference type="NCBIfam" id="NF005588">
    <property type="entry name" value="PRK07309.1"/>
    <property type="match status" value="1"/>
</dbReference>
<comment type="similarity">
    <text evidence="2 6">Belongs to the class-I pyridoxal-phosphate-dependent aminotransferase family.</text>
</comment>
<evidence type="ECO:0000256" key="5">
    <source>
        <dbReference type="ARBA" id="ARBA00022898"/>
    </source>
</evidence>
<dbReference type="Pfam" id="PF00155">
    <property type="entry name" value="Aminotran_1_2"/>
    <property type="match status" value="1"/>
</dbReference>
<evidence type="ECO:0000313" key="8">
    <source>
        <dbReference type="EMBL" id="MFC3932688.1"/>
    </source>
</evidence>
<reference evidence="9" key="1">
    <citation type="journal article" date="2019" name="Int. J. Syst. Evol. Microbiol.">
        <title>The Global Catalogue of Microorganisms (GCM) 10K type strain sequencing project: providing services to taxonomists for standard genome sequencing and annotation.</title>
        <authorList>
            <consortium name="The Broad Institute Genomics Platform"/>
            <consortium name="The Broad Institute Genome Sequencing Center for Infectious Disease"/>
            <person name="Wu L."/>
            <person name="Ma J."/>
        </authorList>
    </citation>
    <scope>NUCLEOTIDE SEQUENCE [LARGE SCALE GENOMIC DNA]</scope>
    <source>
        <strain evidence="9">CCUG 58728</strain>
    </source>
</reference>
<protein>
    <recommendedName>
        <fullName evidence="6">Aminotransferase</fullName>
        <ecNumber evidence="6">2.6.1.-</ecNumber>
    </recommendedName>
</protein>
<organism evidence="8 9">
    <name type="scientific">Streptococcus dentapri</name>
    <dbReference type="NCBI Taxonomy" id="573564"/>
    <lineage>
        <taxon>Bacteria</taxon>
        <taxon>Bacillati</taxon>
        <taxon>Bacillota</taxon>
        <taxon>Bacilli</taxon>
        <taxon>Lactobacillales</taxon>
        <taxon>Streptococcaceae</taxon>
        <taxon>Streptococcus</taxon>
    </lineage>
</organism>
<comment type="caution">
    <text evidence="8">The sequence shown here is derived from an EMBL/GenBank/DDBJ whole genome shotgun (WGS) entry which is preliminary data.</text>
</comment>
<evidence type="ECO:0000256" key="2">
    <source>
        <dbReference type="ARBA" id="ARBA00007441"/>
    </source>
</evidence>
<dbReference type="InterPro" id="IPR015424">
    <property type="entry name" value="PyrdxlP-dep_Trfase"/>
</dbReference>
<proteinExistence type="inferred from homology"/>
<dbReference type="InterPro" id="IPR050596">
    <property type="entry name" value="AspAT/PAT-like"/>
</dbReference>
<comment type="cofactor">
    <cofactor evidence="1 6">
        <name>pyridoxal 5'-phosphate</name>
        <dbReference type="ChEBI" id="CHEBI:597326"/>
    </cofactor>
</comment>
<keyword evidence="5" id="KW-0663">Pyridoxal phosphate</keyword>
<evidence type="ECO:0000256" key="1">
    <source>
        <dbReference type="ARBA" id="ARBA00001933"/>
    </source>
</evidence>
<evidence type="ECO:0000313" key="9">
    <source>
        <dbReference type="Proteomes" id="UP001595901"/>
    </source>
</evidence>
<dbReference type="PRINTS" id="PR00753">
    <property type="entry name" value="ACCSYNTHASE"/>
</dbReference>
<dbReference type="CDD" id="cd00609">
    <property type="entry name" value="AAT_like"/>
    <property type="match status" value="1"/>
</dbReference>
<evidence type="ECO:0000256" key="4">
    <source>
        <dbReference type="ARBA" id="ARBA00022679"/>
    </source>
</evidence>
<feature type="domain" description="Aminotransferase class I/classII large" evidence="7">
    <location>
        <begin position="32"/>
        <end position="382"/>
    </location>
</feature>
<dbReference type="InterPro" id="IPR015421">
    <property type="entry name" value="PyrdxlP-dep_Trfase_major"/>
</dbReference>
<dbReference type="Proteomes" id="UP001595901">
    <property type="component" value="Unassembled WGS sequence"/>
</dbReference>
<dbReference type="Gene3D" id="3.40.640.10">
    <property type="entry name" value="Type I PLP-dependent aspartate aminotransferase-like (Major domain)"/>
    <property type="match status" value="1"/>
</dbReference>
<dbReference type="EMBL" id="JBHSAC010000067">
    <property type="protein sequence ID" value="MFC3932688.1"/>
    <property type="molecule type" value="Genomic_DNA"/>
</dbReference>
<name>A0ABV8D2D0_9STRE</name>
<evidence type="ECO:0000256" key="6">
    <source>
        <dbReference type="RuleBase" id="RU000481"/>
    </source>
</evidence>
<gene>
    <name evidence="8" type="ORF">ACFOSE_07985</name>
</gene>
<dbReference type="Gene3D" id="3.90.1150.10">
    <property type="entry name" value="Aspartate Aminotransferase, domain 1"/>
    <property type="match status" value="1"/>
</dbReference>
<dbReference type="GO" id="GO:0008483">
    <property type="term" value="F:transaminase activity"/>
    <property type="evidence" value="ECO:0007669"/>
    <property type="project" value="UniProtKB-KW"/>
</dbReference>
<dbReference type="SUPFAM" id="SSF53383">
    <property type="entry name" value="PLP-dependent transferases"/>
    <property type="match status" value="1"/>
</dbReference>
<keyword evidence="3 6" id="KW-0032">Aminotransferase</keyword>
<keyword evidence="4 6" id="KW-0808">Transferase</keyword>
<dbReference type="EC" id="2.6.1.-" evidence="6"/>
<dbReference type="InterPro" id="IPR004839">
    <property type="entry name" value="Aminotransferase_I/II_large"/>
</dbReference>
<dbReference type="PROSITE" id="PS00105">
    <property type="entry name" value="AA_TRANSFER_CLASS_1"/>
    <property type="match status" value="1"/>
</dbReference>